<dbReference type="InterPro" id="IPR003593">
    <property type="entry name" value="AAA+_ATPase"/>
</dbReference>
<keyword evidence="2" id="KW-0547">Nucleotide-binding</keyword>
<dbReference type="Gene3D" id="3.40.50.300">
    <property type="entry name" value="P-loop containing nucleotide triphosphate hydrolases"/>
    <property type="match status" value="2"/>
</dbReference>
<dbReference type="InterPro" id="IPR050611">
    <property type="entry name" value="ABCF"/>
</dbReference>
<dbReference type="PANTHER" id="PTHR19211:SF6">
    <property type="entry name" value="BLL7188 PROTEIN"/>
    <property type="match status" value="1"/>
</dbReference>
<evidence type="ECO:0000259" key="5">
    <source>
        <dbReference type="PROSITE" id="PS50893"/>
    </source>
</evidence>
<feature type="coiled-coil region" evidence="4">
    <location>
        <begin position="225"/>
        <end position="263"/>
    </location>
</feature>
<dbReference type="SMART" id="SM00382">
    <property type="entry name" value="AAA"/>
    <property type="match status" value="2"/>
</dbReference>
<evidence type="ECO:0000256" key="3">
    <source>
        <dbReference type="ARBA" id="ARBA00022840"/>
    </source>
</evidence>
<dbReference type="InterPro" id="IPR003439">
    <property type="entry name" value="ABC_transporter-like_ATP-bd"/>
</dbReference>
<evidence type="ECO:0000313" key="7">
    <source>
        <dbReference type="Proteomes" id="UP000469215"/>
    </source>
</evidence>
<dbReference type="Proteomes" id="UP000469215">
    <property type="component" value="Unassembled WGS sequence"/>
</dbReference>
<keyword evidence="4" id="KW-0175">Coiled coil</keyword>
<gene>
    <name evidence="6" type="ORF">GSY69_08205</name>
</gene>
<comment type="caution">
    <text evidence="6">The sequence shown here is derived from an EMBL/GenBank/DDBJ whole genome shotgun (WGS) entry which is preliminary data.</text>
</comment>
<keyword evidence="1" id="KW-0677">Repeat</keyword>
<proteinExistence type="predicted"/>
<keyword evidence="7" id="KW-1185">Reference proteome</keyword>
<dbReference type="Pfam" id="PF00005">
    <property type="entry name" value="ABC_tran"/>
    <property type="match status" value="2"/>
</dbReference>
<dbReference type="PROSITE" id="PS50893">
    <property type="entry name" value="ABC_TRANSPORTER_2"/>
    <property type="match status" value="1"/>
</dbReference>
<dbReference type="GO" id="GO:0016887">
    <property type="term" value="F:ATP hydrolysis activity"/>
    <property type="evidence" value="ECO:0007669"/>
    <property type="project" value="InterPro"/>
</dbReference>
<dbReference type="SUPFAM" id="SSF52540">
    <property type="entry name" value="P-loop containing nucleoside triphosphate hydrolases"/>
    <property type="match status" value="2"/>
</dbReference>
<reference evidence="6 7" key="1">
    <citation type="submission" date="2020-01" db="EMBL/GenBank/DDBJ databases">
        <authorList>
            <person name="Deng T."/>
        </authorList>
    </citation>
    <scope>NUCLEOTIDE SEQUENCE [LARGE SCALE GENOMIC DNA]</scope>
    <source>
        <strain evidence="6 7">5221</strain>
    </source>
</reference>
<dbReference type="AlphaFoldDB" id="A0A6N9H7E5"/>
<evidence type="ECO:0000256" key="2">
    <source>
        <dbReference type="ARBA" id="ARBA00022741"/>
    </source>
</evidence>
<dbReference type="InterPro" id="IPR027417">
    <property type="entry name" value="P-loop_NTPase"/>
</dbReference>
<name>A0A6N9H7E5_9MICO</name>
<organism evidence="6 7">
    <name type="scientific">Brevibacterium rongguiense</name>
    <dbReference type="NCBI Taxonomy" id="2695267"/>
    <lineage>
        <taxon>Bacteria</taxon>
        <taxon>Bacillati</taxon>
        <taxon>Actinomycetota</taxon>
        <taxon>Actinomycetes</taxon>
        <taxon>Micrococcales</taxon>
        <taxon>Brevibacteriaceae</taxon>
        <taxon>Brevibacterium</taxon>
    </lineage>
</organism>
<dbReference type="GO" id="GO:0005524">
    <property type="term" value="F:ATP binding"/>
    <property type="evidence" value="ECO:0007669"/>
    <property type="project" value="UniProtKB-KW"/>
</dbReference>
<evidence type="ECO:0000256" key="1">
    <source>
        <dbReference type="ARBA" id="ARBA00022737"/>
    </source>
</evidence>
<dbReference type="PANTHER" id="PTHR19211">
    <property type="entry name" value="ATP-BINDING TRANSPORT PROTEIN-RELATED"/>
    <property type="match status" value="1"/>
</dbReference>
<evidence type="ECO:0000256" key="4">
    <source>
        <dbReference type="SAM" id="Coils"/>
    </source>
</evidence>
<dbReference type="EMBL" id="WWEQ01000030">
    <property type="protein sequence ID" value="MYM19950.1"/>
    <property type="molecule type" value="Genomic_DNA"/>
</dbReference>
<sequence length="531" mass="55004">MAPSSISLNSLSFSWPDSPPLLAAQTARIPVGRIGLIGANGAGKTTLARLIVGDLAPTSGTVEGPASTWTLRQDLTSSTGTIAAELGVAAQRAALHRVLAGGTDERDLERIGADWDIEERALAALAAVGLALPDAGGLDRPVRELSGGEAMRVGLAGARLHGADWTILDEPTNNLDTAGRRALFTALEQWRGGVLLVSHDADLLDRVDAIVELRAGEVRVFGGALEAYETALEAEQSAAEAAVRQAQGDLARERRQLVETQTRLARSAGHGRRAAADKRAPGMALGNWKRAAQVSAGRAEGTAAAREAAAHDRVEEARGRVRADTAIRLALPATAVPASRRVAAVASAAGEWEFVGPEHTRLTGANGSGKSTLLAGLRSGDARELAARVPAGAPWRVRSHVPVGLLDQDPVLPAGASALAAVRAAVPAAQPHDIRAALAALELRGTAAEAPCGALSGGQRLRVALARVLLAAPAPQLLLLDEPTNSLDRESADVLVGALEDYRGALAVVTHDEGFAERLGITRTLEMDDLA</sequence>
<accession>A0A6N9H7E5</accession>
<feature type="domain" description="ABC transporter" evidence="5">
    <location>
        <begin position="6"/>
        <end position="240"/>
    </location>
</feature>
<evidence type="ECO:0000313" key="6">
    <source>
        <dbReference type="EMBL" id="MYM19950.1"/>
    </source>
</evidence>
<keyword evidence="3 6" id="KW-0067">ATP-binding</keyword>
<protein>
    <submittedName>
        <fullName evidence="6">ATP-binding cassette domain-containing protein</fullName>
    </submittedName>
</protein>
<dbReference type="RefSeq" id="WP_160953377.1">
    <property type="nucleotide sequence ID" value="NZ_WWEQ01000030.1"/>
</dbReference>